<evidence type="ECO:0000256" key="3">
    <source>
        <dbReference type="ARBA" id="ARBA00022692"/>
    </source>
</evidence>
<keyword evidence="6 9" id="KW-0472">Membrane</keyword>
<evidence type="ECO:0000256" key="9">
    <source>
        <dbReference type="SAM" id="Phobius"/>
    </source>
</evidence>
<evidence type="ECO:0000256" key="2">
    <source>
        <dbReference type="ARBA" id="ARBA00004141"/>
    </source>
</evidence>
<feature type="transmembrane region" description="Helical" evidence="9">
    <location>
        <begin position="161"/>
        <end position="180"/>
    </location>
</feature>
<reference evidence="11" key="1">
    <citation type="submission" date="2025-08" db="UniProtKB">
        <authorList>
            <consortium name="Ensembl"/>
        </authorList>
    </citation>
    <scope>IDENTIFICATION</scope>
</reference>
<evidence type="ECO:0000256" key="1">
    <source>
        <dbReference type="ARBA" id="ARBA00003929"/>
    </source>
</evidence>
<dbReference type="GO" id="GO:0004930">
    <property type="term" value="F:G protein-coupled receptor activity"/>
    <property type="evidence" value="ECO:0007669"/>
    <property type="project" value="UniProtKB-KW"/>
</dbReference>
<dbReference type="InterPro" id="IPR017452">
    <property type="entry name" value="GPCR_Rhodpsn_7TM"/>
</dbReference>
<dbReference type="InterPro" id="IPR000276">
    <property type="entry name" value="GPCR_Rhodpsn"/>
</dbReference>
<keyword evidence="7" id="KW-0675">Receptor</keyword>
<keyword evidence="5" id="KW-0297">G-protein coupled receptor</keyword>
<feature type="transmembrane region" description="Helical" evidence="9">
    <location>
        <begin position="192"/>
        <end position="211"/>
    </location>
</feature>
<dbReference type="AlphaFoldDB" id="A0A8D1NM51"/>
<dbReference type="Proteomes" id="UP000694571">
    <property type="component" value="Unplaced"/>
</dbReference>
<proteinExistence type="predicted"/>
<dbReference type="GO" id="GO:0004984">
    <property type="term" value="F:olfactory receptor activity"/>
    <property type="evidence" value="ECO:0007669"/>
    <property type="project" value="InterPro"/>
</dbReference>
<evidence type="ECO:0000256" key="6">
    <source>
        <dbReference type="ARBA" id="ARBA00023136"/>
    </source>
</evidence>
<dbReference type="PROSITE" id="PS50262">
    <property type="entry name" value="G_PROTEIN_RECEP_F1_2"/>
    <property type="match status" value="2"/>
</dbReference>
<keyword evidence="3 9" id="KW-0812">Transmembrane</keyword>
<feature type="domain" description="G-protein coupled receptors family 1 profile" evidence="10">
    <location>
        <begin position="104"/>
        <end position="209"/>
    </location>
</feature>
<sequence length="232" mass="26522">MGITDHPELQAPLFGLFLLIYMISVVGNLGMVILTKVDARLQTPMYFFLRHLSLTDLGYSTTVGPKMLESFVVAQNTISYYFCALQLAFFLVFIISELFFCQQCPMTTMWPFFTLCSTLSSSGFNLISSLLIVLVSYLFILEAILRMNSAEGRHKAFSVSGSHLTVVTVFYGTLIFMYVQPESIHSFDTDKVASIFYTLIIPMLNPLIYSLRNKDVKYELQRMWKKLCNFFS</sequence>
<protein>
    <recommendedName>
        <fullName evidence="10">G-protein coupled receptors family 1 profile domain-containing protein</fullName>
    </recommendedName>
</protein>
<evidence type="ECO:0000256" key="8">
    <source>
        <dbReference type="ARBA" id="ARBA00023224"/>
    </source>
</evidence>
<dbReference type="Gene3D" id="1.20.1070.10">
    <property type="entry name" value="Rhodopsin 7-helix transmembrane proteins"/>
    <property type="match status" value="2"/>
</dbReference>
<accession>A0A8D1NM51</accession>
<dbReference type="GO" id="GO:0016020">
    <property type="term" value="C:membrane"/>
    <property type="evidence" value="ECO:0007669"/>
    <property type="project" value="UniProtKB-SubCell"/>
</dbReference>
<evidence type="ECO:0000313" key="11">
    <source>
        <dbReference type="Ensembl" id="ENSSSCP00050041320.1"/>
    </source>
</evidence>
<dbReference type="Ensembl" id="ENSSSCT00050096025.1">
    <property type="protein sequence ID" value="ENSSSCP00050041320.1"/>
    <property type="gene ID" value="ENSSSCG00050070441.1"/>
</dbReference>
<evidence type="ECO:0000256" key="5">
    <source>
        <dbReference type="ARBA" id="ARBA00023040"/>
    </source>
</evidence>
<dbReference type="Pfam" id="PF13853">
    <property type="entry name" value="7tm_4"/>
    <property type="match status" value="2"/>
</dbReference>
<feature type="domain" description="G-protein coupled receptors family 1 profile" evidence="10">
    <location>
        <begin position="27"/>
        <end position="100"/>
    </location>
</feature>
<evidence type="ECO:0000313" key="12">
    <source>
        <dbReference type="Proteomes" id="UP000694571"/>
    </source>
</evidence>
<name>A0A8D1NM51_PIG</name>
<organism evidence="11 12">
    <name type="scientific">Sus scrofa</name>
    <name type="common">Pig</name>
    <dbReference type="NCBI Taxonomy" id="9823"/>
    <lineage>
        <taxon>Eukaryota</taxon>
        <taxon>Metazoa</taxon>
        <taxon>Chordata</taxon>
        <taxon>Craniata</taxon>
        <taxon>Vertebrata</taxon>
        <taxon>Euteleostomi</taxon>
        <taxon>Mammalia</taxon>
        <taxon>Eutheria</taxon>
        <taxon>Laurasiatheria</taxon>
        <taxon>Artiodactyla</taxon>
        <taxon>Suina</taxon>
        <taxon>Suidae</taxon>
        <taxon>Sus</taxon>
    </lineage>
</organism>
<dbReference type="PRINTS" id="PR00245">
    <property type="entry name" value="OLFACTORYR"/>
</dbReference>
<evidence type="ECO:0000256" key="7">
    <source>
        <dbReference type="ARBA" id="ARBA00023170"/>
    </source>
</evidence>
<feature type="transmembrane region" description="Helical" evidence="9">
    <location>
        <begin position="78"/>
        <end position="100"/>
    </location>
</feature>
<dbReference type="PANTHER" id="PTHR48018">
    <property type="entry name" value="OLFACTORY RECEPTOR"/>
    <property type="match status" value="1"/>
</dbReference>
<comment type="subcellular location">
    <subcellularLocation>
        <location evidence="2">Membrane</location>
        <topology evidence="2">Multi-pass membrane protein</topology>
    </subcellularLocation>
</comment>
<keyword evidence="8" id="KW-0807">Transducer</keyword>
<dbReference type="InterPro" id="IPR000725">
    <property type="entry name" value="Olfact_rcpt"/>
</dbReference>
<dbReference type="SUPFAM" id="SSF81321">
    <property type="entry name" value="Family A G protein-coupled receptor-like"/>
    <property type="match status" value="1"/>
</dbReference>
<evidence type="ECO:0000259" key="10">
    <source>
        <dbReference type="PROSITE" id="PS50262"/>
    </source>
</evidence>
<feature type="transmembrane region" description="Helical" evidence="9">
    <location>
        <begin position="12"/>
        <end position="35"/>
    </location>
</feature>
<dbReference type="PRINTS" id="PR00237">
    <property type="entry name" value="GPCRRHODOPSN"/>
</dbReference>
<feature type="transmembrane region" description="Helical" evidence="9">
    <location>
        <begin position="112"/>
        <end position="140"/>
    </location>
</feature>
<evidence type="ECO:0000256" key="4">
    <source>
        <dbReference type="ARBA" id="ARBA00022989"/>
    </source>
</evidence>
<keyword evidence="4 9" id="KW-1133">Transmembrane helix</keyword>
<comment type="function">
    <text evidence="1">Putative odorant or sperm cell receptor.</text>
</comment>